<comment type="similarity">
    <text evidence="1">Belongs to the UPF0166 family.</text>
</comment>
<accession>A0AAU7DI71</accession>
<dbReference type="Gene3D" id="3.30.70.120">
    <property type="match status" value="1"/>
</dbReference>
<evidence type="ECO:0000313" key="2">
    <source>
        <dbReference type="EMBL" id="XBH16486.1"/>
    </source>
</evidence>
<dbReference type="SUPFAM" id="SSF54913">
    <property type="entry name" value="GlnB-like"/>
    <property type="match status" value="1"/>
</dbReference>
<dbReference type="InterPro" id="IPR011322">
    <property type="entry name" value="N-reg_PII-like_a/b"/>
</dbReference>
<dbReference type="InterPro" id="IPR003793">
    <property type="entry name" value="UPF0166"/>
</dbReference>
<dbReference type="PANTHER" id="PTHR35983">
    <property type="entry name" value="UPF0166 PROTEIN TM_0021"/>
    <property type="match status" value="1"/>
</dbReference>
<dbReference type="Pfam" id="PF02641">
    <property type="entry name" value="DUF190"/>
    <property type="match status" value="1"/>
</dbReference>
<reference evidence="2" key="1">
    <citation type="submission" date="2023-03" db="EMBL/GenBank/DDBJ databases">
        <title>Edaphobacter sp.</title>
        <authorList>
            <person name="Huber K.J."/>
            <person name="Papendorf J."/>
            <person name="Pilke C."/>
            <person name="Bunk B."/>
            <person name="Sproeer C."/>
            <person name="Pester M."/>
        </authorList>
    </citation>
    <scope>NUCLEOTIDE SEQUENCE</scope>
    <source>
        <strain evidence="2">DSM 110680</strain>
    </source>
</reference>
<name>A0AAU7DI71_9BACT</name>
<dbReference type="EMBL" id="CP121196">
    <property type="protein sequence ID" value="XBH16486.1"/>
    <property type="molecule type" value="Genomic_DNA"/>
</dbReference>
<evidence type="ECO:0000256" key="1">
    <source>
        <dbReference type="ARBA" id="ARBA00010554"/>
    </source>
</evidence>
<sequence length="119" mass="13603">MMKDQFQARMLRIHFGEADKWQGKPLHEAIVAKCMELGMAGATVYRGIEGYGASTRIHHASHWMFSKDAPMMLTVIDREEQIEKLIPHLDVMVEEGLIAMSRVEVIRYSRTSENEAAKL</sequence>
<dbReference type="AlphaFoldDB" id="A0AAU7DI71"/>
<protein>
    <submittedName>
        <fullName evidence="2">DUF190 domain-containing protein</fullName>
    </submittedName>
</protein>
<organism evidence="2">
    <name type="scientific">Telmatobacter sp. DSM 110680</name>
    <dbReference type="NCBI Taxonomy" id="3036704"/>
    <lineage>
        <taxon>Bacteria</taxon>
        <taxon>Pseudomonadati</taxon>
        <taxon>Acidobacteriota</taxon>
        <taxon>Terriglobia</taxon>
        <taxon>Terriglobales</taxon>
        <taxon>Acidobacteriaceae</taxon>
        <taxon>Telmatobacter</taxon>
    </lineage>
</organism>
<dbReference type="PANTHER" id="PTHR35983:SF1">
    <property type="entry name" value="UPF0166 PROTEIN TM_0021"/>
    <property type="match status" value="1"/>
</dbReference>
<gene>
    <name evidence="2" type="ORF">P8935_18165</name>
</gene>
<proteinExistence type="inferred from homology"/>
<dbReference type="RefSeq" id="WP_348261715.1">
    <property type="nucleotide sequence ID" value="NZ_CP121196.1"/>
</dbReference>
<dbReference type="InterPro" id="IPR015867">
    <property type="entry name" value="N-reg_PII/ATP_PRibTrfase_C"/>
</dbReference>